<feature type="non-terminal residue" evidence="4">
    <location>
        <position position="433"/>
    </location>
</feature>
<dbReference type="AlphaFoldDB" id="A0A7K6GFP0"/>
<feature type="region of interest" description="Disordered" evidence="3">
    <location>
        <begin position="104"/>
        <end position="156"/>
    </location>
</feature>
<dbReference type="Proteomes" id="UP000564407">
    <property type="component" value="Unassembled WGS sequence"/>
</dbReference>
<organism evidence="4 5">
    <name type="scientific">Malurus elegans</name>
    <name type="common">Red-winged fairywren</name>
    <dbReference type="NCBI Taxonomy" id="720584"/>
    <lineage>
        <taxon>Eukaryota</taxon>
        <taxon>Metazoa</taxon>
        <taxon>Chordata</taxon>
        <taxon>Craniata</taxon>
        <taxon>Vertebrata</taxon>
        <taxon>Euteleostomi</taxon>
        <taxon>Archelosauria</taxon>
        <taxon>Archosauria</taxon>
        <taxon>Dinosauria</taxon>
        <taxon>Saurischia</taxon>
        <taxon>Theropoda</taxon>
        <taxon>Coelurosauria</taxon>
        <taxon>Aves</taxon>
        <taxon>Neognathae</taxon>
        <taxon>Neoaves</taxon>
        <taxon>Telluraves</taxon>
        <taxon>Australaves</taxon>
        <taxon>Passeriformes</taxon>
        <taxon>Meliphagoidea</taxon>
        <taxon>Maluridae</taxon>
        <taxon>Malurus</taxon>
    </lineage>
</organism>
<comment type="caution">
    <text evidence="4">The sequence shown here is derived from an EMBL/GenBank/DDBJ whole genome shotgun (WGS) entry which is preliminary data.</text>
</comment>
<dbReference type="EMBL" id="VZRP01006159">
    <property type="protein sequence ID" value="NWV62092.1"/>
    <property type="molecule type" value="Genomic_DNA"/>
</dbReference>
<dbReference type="PANTHER" id="PTHR46093">
    <property type="entry name" value="ACYL-COA-BINDING DOMAIN-CONTAINING PROTEIN 5"/>
    <property type="match status" value="1"/>
</dbReference>
<protein>
    <submittedName>
        <fullName evidence="4">GACHH protein</fullName>
    </submittedName>
</protein>
<evidence type="ECO:0000256" key="3">
    <source>
        <dbReference type="SAM" id="MobiDB-lite"/>
    </source>
</evidence>
<keyword evidence="5" id="KW-1185">Reference proteome</keyword>
<gene>
    <name evidence="4" type="primary">Gachh</name>
    <name evidence="4" type="ORF">MALELE_R04797</name>
</gene>
<dbReference type="Gene3D" id="2.120.10.80">
    <property type="entry name" value="Kelch-type beta propeller"/>
    <property type="match status" value="2"/>
</dbReference>
<feature type="non-terminal residue" evidence="4">
    <location>
        <position position="1"/>
    </location>
</feature>
<name>A0A7K6GFP0_9PASS</name>
<dbReference type="PANTHER" id="PTHR46093:SF19">
    <property type="entry name" value="RAB9 EFFECTOR PROTEIN WITH KELCH MOTIFS-LIKE"/>
    <property type="match status" value="1"/>
</dbReference>
<evidence type="ECO:0000313" key="5">
    <source>
        <dbReference type="Proteomes" id="UP000564407"/>
    </source>
</evidence>
<accession>A0A7K6GFP0</accession>
<proteinExistence type="predicted"/>
<evidence type="ECO:0000256" key="2">
    <source>
        <dbReference type="ARBA" id="ARBA00022737"/>
    </source>
</evidence>
<sequence>MGFQAWLPLPLPKQLVVFGLGDWSCYSPDTSIAVDVLVSPGITPQRVGTLDPTRSRGSLCRSLVWEDDWRTDIFMASLKEMDKGNPVRLVLTVNGQLLRGVSSSTPAHPFLIPETTQSPVLPADDRPLGQDLEDSTEVKSQSSEVTARASRPVKKDVQPPMRTLVVTCALKSPSGKAESSEAWRKSPDQAPPRVYAKKPRKVLFEPTASERDLDEEGEDVLSDCSWACVLPSSGSPSPRWCHAMCLSDLGTAVLIGGEGVNQQSCRDALWKLEIDSDLWLPVGFQLQNAMPSCLHGHTATYDPDTKRIYIFGGIREDKDHSSIYILDTSTWKWLLVAAKGRIPVLTYHSATIYQKELFVFGGTFPKKSSLAVAPCSNVLYVFNPEHEIWYQPISEGEKPLPRLGHSATLLKNKLLIFGGRRTSLYLSDMHILD</sequence>
<dbReference type="InterPro" id="IPR015915">
    <property type="entry name" value="Kelch-typ_b-propeller"/>
</dbReference>
<reference evidence="4 5" key="1">
    <citation type="submission" date="2019-09" db="EMBL/GenBank/DDBJ databases">
        <title>Bird 10,000 Genomes (B10K) Project - Family phase.</title>
        <authorList>
            <person name="Zhang G."/>
        </authorList>
    </citation>
    <scope>NUCLEOTIDE SEQUENCE [LARGE SCALE GENOMIC DNA]</scope>
    <source>
        <strain evidence="4">B10K-DU-029-44</strain>
        <tissue evidence="4">Heart</tissue>
    </source>
</reference>
<evidence type="ECO:0000313" key="4">
    <source>
        <dbReference type="EMBL" id="NWV62092.1"/>
    </source>
</evidence>
<dbReference type="Pfam" id="PF24681">
    <property type="entry name" value="Kelch_KLHDC2_KLHL20_DRC7"/>
    <property type="match status" value="1"/>
</dbReference>
<dbReference type="SUPFAM" id="SSF117281">
    <property type="entry name" value="Kelch motif"/>
    <property type="match status" value="1"/>
</dbReference>
<keyword evidence="2" id="KW-0677">Repeat</keyword>
<keyword evidence="1" id="KW-0880">Kelch repeat</keyword>
<evidence type="ECO:0000256" key="1">
    <source>
        <dbReference type="ARBA" id="ARBA00022441"/>
    </source>
</evidence>